<accession>A0ABR8AQ73</accession>
<organism evidence="1 2">
    <name type="scientific">Calothrix parietina FACHB-288</name>
    <dbReference type="NCBI Taxonomy" id="2692896"/>
    <lineage>
        <taxon>Bacteria</taxon>
        <taxon>Bacillati</taxon>
        <taxon>Cyanobacteriota</taxon>
        <taxon>Cyanophyceae</taxon>
        <taxon>Nostocales</taxon>
        <taxon>Calotrichaceae</taxon>
        <taxon>Calothrix</taxon>
    </lineage>
</organism>
<reference evidence="1 2" key="1">
    <citation type="journal article" date="2020" name="ISME J.">
        <title>Comparative genomics reveals insights into cyanobacterial evolution and habitat adaptation.</title>
        <authorList>
            <person name="Chen M.Y."/>
            <person name="Teng W.K."/>
            <person name="Zhao L."/>
            <person name="Hu C.X."/>
            <person name="Zhou Y.K."/>
            <person name="Han B.P."/>
            <person name="Song L.R."/>
            <person name="Shu W.S."/>
        </authorList>
    </citation>
    <scope>NUCLEOTIDE SEQUENCE [LARGE SCALE GENOMIC DNA]</scope>
    <source>
        <strain evidence="1 2">FACHB-288</strain>
    </source>
</reference>
<comment type="caution">
    <text evidence="1">The sequence shown here is derived from an EMBL/GenBank/DDBJ whole genome shotgun (WGS) entry which is preliminary data.</text>
</comment>
<evidence type="ECO:0000313" key="2">
    <source>
        <dbReference type="Proteomes" id="UP000658514"/>
    </source>
</evidence>
<proteinExistence type="predicted"/>
<evidence type="ECO:0000313" key="1">
    <source>
        <dbReference type="EMBL" id="MBD2200737.1"/>
    </source>
</evidence>
<evidence type="ECO:0008006" key="3">
    <source>
        <dbReference type="Google" id="ProtNLM"/>
    </source>
</evidence>
<dbReference type="EMBL" id="JACJQH010000108">
    <property type="protein sequence ID" value="MBD2200737.1"/>
    <property type="molecule type" value="Genomic_DNA"/>
</dbReference>
<dbReference type="Proteomes" id="UP000658514">
    <property type="component" value="Unassembled WGS sequence"/>
</dbReference>
<name>A0ABR8AQ73_9CYAN</name>
<sequence>MARSLKVSQKLIKTLKLAFKPSRYARQQDIAEELELLCCRLLNEFFNLVIKAAT</sequence>
<dbReference type="RefSeq" id="WP_190551956.1">
    <property type="nucleotide sequence ID" value="NZ_CAWPNO010000011.1"/>
</dbReference>
<keyword evidence="2" id="KW-1185">Reference proteome</keyword>
<gene>
    <name evidence="1" type="ORF">H6G24_35730</name>
</gene>
<protein>
    <recommendedName>
        <fullName evidence="3">Transposase</fullName>
    </recommendedName>
</protein>